<evidence type="ECO:0000313" key="2">
    <source>
        <dbReference type="EMBL" id="CAJ1386132.1"/>
    </source>
</evidence>
<name>A0AA36MWC3_9DINO</name>
<feature type="chain" id="PRO_5041383030" evidence="1">
    <location>
        <begin position="24"/>
        <end position="328"/>
    </location>
</feature>
<keyword evidence="1" id="KW-0732">Signal</keyword>
<protein>
    <submittedName>
        <fullName evidence="2">Uncharacterized protein</fullName>
    </submittedName>
</protein>
<dbReference type="EMBL" id="CAUJNA010001335">
    <property type="protein sequence ID" value="CAJ1386132.1"/>
    <property type="molecule type" value="Genomic_DNA"/>
</dbReference>
<reference evidence="2" key="1">
    <citation type="submission" date="2023-08" db="EMBL/GenBank/DDBJ databases">
        <authorList>
            <person name="Chen Y."/>
            <person name="Shah S."/>
            <person name="Dougan E. K."/>
            <person name="Thang M."/>
            <person name="Chan C."/>
        </authorList>
    </citation>
    <scope>NUCLEOTIDE SEQUENCE</scope>
</reference>
<accession>A0AA36MWC3</accession>
<dbReference type="AlphaFoldDB" id="A0AA36MWC3"/>
<comment type="caution">
    <text evidence="2">The sequence shown here is derived from an EMBL/GenBank/DDBJ whole genome shotgun (WGS) entry which is preliminary data.</text>
</comment>
<keyword evidence="3" id="KW-1185">Reference proteome</keyword>
<gene>
    <name evidence="2" type="ORF">EVOR1521_LOCUS12572</name>
</gene>
<proteinExistence type="predicted"/>
<dbReference type="Proteomes" id="UP001178507">
    <property type="component" value="Unassembled WGS sequence"/>
</dbReference>
<organism evidence="2 3">
    <name type="scientific">Effrenium voratum</name>
    <dbReference type="NCBI Taxonomy" id="2562239"/>
    <lineage>
        <taxon>Eukaryota</taxon>
        <taxon>Sar</taxon>
        <taxon>Alveolata</taxon>
        <taxon>Dinophyceae</taxon>
        <taxon>Suessiales</taxon>
        <taxon>Symbiodiniaceae</taxon>
        <taxon>Effrenium</taxon>
    </lineage>
</organism>
<evidence type="ECO:0000313" key="3">
    <source>
        <dbReference type="Proteomes" id="UP001178507"/>
    </source>
</evidence>
<evidence type="ECO:0000256" key="1">
    <source>
        <dbReference type="SAM" id="SignalP"/>
    </source>
</evidence>
<feature type="signal peptide" evidence="1">
    <location>
        <begin position="1"/>
        <end position="23"/>
    </location>
</feature>
<sequence>MLARTSFLLALALFAFPQLFLHANVPSRHPRLARRCALRRVGFAKTQVSPEEVEPLRDLGLQLLEAEELGENGFRSLGQHRFAGVCGLNSAFPRSMAWHWAAEERSLALFANLAQELRPAIGAGGGNFQLIAAGFISATGCGPTESRFHRDFGVPSIPEGSTVTALLPMFPQHFPEEGHLEYMPWDTGEVTIHHYQAYEFALLDGRLDHRTQPFRPDAFQRGLRLLLTMYFADLGTWDTMSLQQVLLSQGAPVLPPLVRSSADASVDVFEVGQEVFGLTHDGWYPATVQEVLPGGRYLLEWFYLDGTEDSFEYIRTADQLRAAEDDFE</sequence>